<reference evidence="1" key="1">
    <citation type="submission" date="2021-10" db="EMBL/GenBank/DDBJ databases">
        <title>Melipona bicolor Genome sequencing and assembly.</title>
        <authorList>
            <person name="Araujo N.S."/>
            <person name="Arias M.C."/>
        </authorList>
    </citation>
    <scope>NUCLEOTIDE SEQUENCE</scope>
    <source>
        <strain evidence="1">USP_2M_L1-L4_2017</strain>
        <tissue evidence="1">Whole body</tissue>
    </source>
</reference>
<evidence type="ECO:0000313" key="2">
    <source>
        <dbReference type="Proteomes" id="UP001177670"/>
    </source>
</evidence>
<gene>
    <name evidence="1" type="ORF">K0M31_003638</name>
</gene>
<dbReference type="Proteomes" id="UP001177670">
    <property type="component" value="Unassembled WGS sequence"/>
</dbReference>
<keyword evidence="2" id="KW-1185">Reference proteome</keyword>
<name>A0AA40KPR7_9HYME</name>
<comment type="caution">
    <text evidence="1">The sequence shown here is derived from an EMBL/GenBank/DDBJ whole genome shotgun (WGS) entry which is preliminary data.</text>
</comment>
<proteinExistence type="predicted"/>
<dbReference type="AlphaFoldDB" id="A0AA40KPR7"/>
<sequence>MSLVTLGVTPGFALTIPGYQHRPPCAQGSITPFLTILPARHTVADYSYSPRTRIVRGSPYVLSRVAEVMAGYVAAELFLALLRLEPRASTFAESATSFSSFDPSAKNP</sequence>
<evidence type="ECO:0000313" key="1">
    <source>
        <dbReference type="EMBL" id="KAK1128153.1"/>
    </source>
</evidence>
<protein>
    <submittedName>
        <fullName evidence="1">Uncharacterized protein</fullName>
    </submittedName>
</protein>
<accession>A0AA40KPR7</accession>
<organism evidence="1 2">
    <name type="scientific">Melipona bicolor</name>
    <dbReference type="NCBI Taxonomy" id="60889"/>
    <lineage>
        <taxon>Eukaryota</taxon>
        <taxon>Metazoa</taxon>
        <taxon>Ecdysozoa</taxon>
        <taxon>Arthropoda</taxon>
        <taxon>Hexapoda</taxon>
        <taxon>Insecta</taxon>
        <taxon>Pterygota</taxon>
        <taxon>Neoptera</taxon>
        <taxon>Endopterygota</taxon>
        <taxon>Hymenoptera</taxon>
        <taxon>Apocrita</taxon>
        <taxon>Aculeata</taxon>
        <taxon>Apoidea</taxon>
        <taxon>Anthophila</taxon>
        <taxon>Apidae</taxon>
        <taxon>Melipona</taxon>
    </lineage>
</organism>
<dbReference type="EMBL" id="JAHYIQ010000011">
    <property type="protein sequence ID" value="KAK1128153.1"/>
    <property type="molecule type" value="Genomic_DNA"/>
</dbReference>